<proteinExistence type="predicted"/>
<dbReference type="Proteomes" id="UP001077662">
    <property type="component" value="Unassembled WGS sequence"/>
</dbReference>
<dbReference type="RefSeq" id="WP_258434737.1">
    <property type="nucleotide sequence ID" value="NZ_JANSGW010000043.1"/>
</dbReference>
<evidence type="ECO:0000313" key="1">
    <source>
        <dbReference type="EMBL" id="MCZ0809801.1"/>
    </source>
</evidence>
<sequence>MAGFKIECRNCGVAKTFDDNFENDNSIEISTPYSNSHSGITSINVQIGCECGNFAETTTLNNNY</sequence>
<organism evidence="1 2">
    <name type="scientific">Brevibacillus laterosporus</name>
    <name type="common">Bacillus laterosporus</name>
    <dbReference type="NCBI Taxonomy" id="1465"/>
    <lineage>
        <taxon>Bacteria</taxon>
        <taxon>Bacillati</taxon>
        <taxon>Bacillota</taxon>
        <taxon>Bacilli</taxon>
        <taxon>Bacillales</taxon>
        <taxon>Paenibacillaceae</taxon>
        <taxon>Brevibacillus</taxon>
    </lineage>
</organism>
<accession>A0AAP3DL32</accession>
<reference evidence="1" key="1">
    <citation type="submission" date="2022-09" db="EMBL/GenBank/DDBJ databases">
        <title>Genome analysis and characterization of larvicidal activity of Brevibacillus strains.</title>
        <authorList>
            <person name="Patrusheva E.V."/>
            <person name="Izotova A.O."/>
            <person name="Toshchakov S.V."/>
            <person name="Sineoky S.P."/>
        </authorList>
    </citation>
    <scope>NUCLEOTIDE SEQUENCE</scope>
    <source>
        <strain evidence="1">VKPM_B-13247</strain>
    </source>
</reference>
<name>A0AAP3DL32_BRELA</name>
<comment type="caution">
    <text evidence="1">The sequence shown here is derived from an EMBL/GenBank/DDBJ whole genome shotgun (WGS) entry which is preliminary data.</text>
</comment>
<protein>
    <submittedName>
        <fullName evidence="1">Uncharacterized protein</fullName>
    </submittedName>
</protein>
<dbReference type="AlphaFoldDB" id="A0AAP3DL32"/>
<evidence type="ECO:0000313" key="2">
    <source>
        <dbReference type="Proteomes" id="UP001077662"/>
    </source>
</evidence>
<dbReference type="EMBL" id="JAPTNE010000043">
    <property type="protein sequence ID" value="MCZ0809801.1"/>
    <property type="molecule type" value="Genomic_DNA"/>
</dbReference>
<gene>
    <name evidence="1" type="ORF">O0554_23335</name>
</gene>